<evidence type="ECO:0000313" key="2">
    <source>
        <dbReference type="EMBL" id="MBI3126242.1"/>
    </source>
</evidence>
<dbReference type="InterPro" id="IPR029068">
    <property type="entry name" value="Glyas_Bleomycin-R_OHBP_Dase"/>
</dbReference>
<dbReference type="PROSITE" id="PS51819">
    <property type="entry name" value="VOC"/>
    <property type="match status" value="1"/>
</dbReference>
<feature type="domain" description="VOC" evidence="1">
    <location>
        <begin position="4"/>
        <end position="128"/>
    </location>
</feature>
<evidence type="ECO:0000259" key="1">
    <source>
        <dbReference type="PROSITE" id="PS51819"/>
    </source>
</evidence>
<name>A0A932HY01_UNCTE</name>
<accession>A0A932HY01</accession>
<dbReference type="InterPro" id="IPR004360">
    <property type="entry name" value="Glyas_Fos-R_dOase_dom"/>
</dbReference>
<evidence type="ECO:0000313" key="3">
    <source>
        <dbReference type="Proteomes" id="UP000782312"/>
    </source>
</evidence>
<organism evidence="2 3">
    <name type="scientific">Tectimicrobiota bacterium</name>
    <dbReference type="NCBI Taxonomy" id="2528274"/>
    <lineage>
        <taxon>Bacteria</taxon>
        <taxon>Pseudomonadati</taxon>
        <taxon>Nitrospinota/Tectimicrobiota group</taxon>
        <taxon>Candidatus Tectimicrobiota</taxon>
    </lineage>
</organism>
<gene>
    <name evidence="2" type="ORF">HYZ11_01385</name>
</gene>
<proteinExistence type="predicted"/>
<dbReference type="CDD" id="cd06587">
    <property type="entry name" value="VOC"/>
    <property type="match status" value="1"/>
</dbReference>
<protein>
    <submittedName>
        <fullName evidence="2">VOC family protein</fullName>
    </submittedName>
</protein>
<dbReference type="InterPro" id="IPR037523">
    <property type="entry name" value="VOC_core"/>
</dbReference>
<comment type="caution">
    <text evidence="2">The sequence shown here is derived from an EMBL/GenBank/DDBJ whole genome shotgun (WGS) entry which is preliminary data.</text>
</comment>
<dbReference type="Gene3D" id="3.10.180.10">
    <property type="entry name" value="2,3-Dihydroxybiphenyl 1,2-Dioxygenase, domain 1"/>
    <property type="match status" value="1"/>
</dbReference>
<dbReference type="SUPFAM" id="SSF54593">
    <property type="entry name" value="Glyoxalase/Bleomycin resistance protein/Dihydroxybiphenyl dioxygenase"/>
    <property type="match status" value="1"/>
</dbReference>
<dbReference type="Proteomes" id="UP000782312">
    <property type="component" value="Unassembled WGS sequence"/>
</dbReference>
<dbReference type="Pfam" id="PF00903">
    <property type="entry name" value="Glyoxalase"/>
    <property type="match status" value="1"/>
</dbReference>
<sequence length="130" mass="14443">MDFSFDHVHLICRDAEGMAGYFERVFGGERILDDPDFHGAPNIVVRVGTAKIFCRGARPGEKPGPSCEGSIMGLDHFSFTVEDTKEAAEFVRRRGARFIREPGPSGLGGRWTGYIQGPEEVRIELSQRTI</sequence>
<dbReference type="EMBL" id="JACPUR010000001">
    <property type="protein sequence ID" value="MBI3126242.1"/>
    <property type="molecule type" value="Genomic_DNA"/>
</dbReference>
<dbReference type="AlphaFoldDB" id="A0A932HY01"/>
<reference evidence="2" key="1">
    <citation type="submission" date="2020-07" db="EMBL/GenBank/DDBJ databases">
        <title>Huge and variable diversity of episymbiotic CPR bacteria and DPANN archaea in groundwater ecosystems.</title>
        <authorList>
            <person name="He C.Y."/>
            <person name="Keren R."/>
            <person name="Whittaker M."/>
            <person name="Farag I.F."/>
            <person name="Doudna J."/>
            <person name="Cate J.H.D."/>
            <person name="Banfield J.F."/>
        </authorList>
    </citation>
    <scope>NUCLEOTIDE SEQUENCE</scope>
    <source>
        <strain evidence="2">NC_groundwater_763_Ag_S-0.2um_68_21</strain>
    </source>
</reference>